<keyword evidence="1" id="KW-1133">Transmembrane helix</keyword>
<feature type="transmembrane region" description="Helical" evidence="1">
    <location>
        <begin position="47"/>
        <end position="67"/>
    </location>
</feature>
<evidence type="ECO:0000313" key="3">
    <source>
        <dbReference type="EMBL" id="SMP65311.1"/>
    </source>
</evidence>
<dbReference type="InterPro" id="IPR029787">
    <property type="entry name" value="Nucleotide_cyclase"/>
</dbReference>
<gene>
    <name evidence="3" type="ORF">SAMN06296020_112104</name>
</gene>
<keyword evidence="4" id="KW-1185">Reference proteome</keyword>
<feature type="domain" description="GGDEF" evidence="2">
    <location>
        <begin position="307"/>
        <end position="444"/>
    </location>
</feature>
<accession>A0AA46AJT4</accession>
<feature type="transmembrane region" description="Helical" evidence="1">
    <location>
        <begin position="74"/>
        <end position="91"/>
    </location>
</feature>
<dbReference type="SMART" id="SM00267">
    <property type="entry name" value="GGDEF"/>
    <property type="match status" value="1"/>
</dbReference>
<evidence type="ECO:0000259" key="2">
    <source>
        <dbReference type="PROSITE" id="PS50887"/>
    </source>
</evidence>
<dbReference type="EMBL" id="FXUF01000012">
    <property type="protein sequence ID" value="SMP65311.1"/>
    <property type="molecule type" value="Genomic_DNA"/>
</dbReference>
<dbReference type="Gene3D" id="3.30.70.270">
    <property type="match status" value="1"/>
</dbReference>
<reference evidence="3" key="1">
    <citation type="submission" date="2017-05" db="EMBL/GenBank/DDBJ databases">
        <authorList>
            <person name="Varghese N."/>
            <person name="Submissions S."/>
        </authorList>
    </citation>
    <scope>NUCLEOTIDE SEQUENCE</scope>
    <source>
        <strain evidence="3">Su22</strain>
    </source>
</reference>
<dbReference type="Proteomes" id="UP001158066">
    <property type="component" value="Unassembled WGS sequence"/>
</dbReference>
<dbReference type="CDD" id="cd01949">
    <property type="entry name" value="GGDEF"/>
    <property type="match status" value="1"/>
</dbReference>
<dbReference type="InterPro" id="IPR000160">
    <property type="entry name" value="GGDEF_dom"/>
</dbReference>
<dbReference type="InterPro" id="IPR043128">
    <property type="entry name" value="Rev_trsase/Diguanyl_cyclase"/>
</dbReference>
<dbReference type="RefSeq" id="WP_283410151.1">
    <property type="nucleotide sequence ID" value="NZ_FXUF01000012.1"/>
</dbReference>
<name>A0AA46AJT4_9CLOT</name>
<dbReference type="PANTHER" id="PTHR45138:SF9">
    <property type="entry name" value="DIGUANYLATE CYCLASE DGCM-RELATED"/>
    <property type="match status" value="1"/>
</dbReference>
<dbReference type="AlphaFoldDB" id="A0AA46AJT4"/>
<protein>
    <submittedName>
        <fullName evidence="3">Diguanylate cyclase (GGDEF) domain-containing protein</fullName>
    </submittedName>
</protein>
<proteinExistence type="predicted"/>
<feature type="transmembrane region" description="Helical" evidence="1">
    <location>
        <begin position="7"/>
        <end position="27"/>
    </location>
</feature>
<keyword evidence="1" id="KW-0472">Membrane</keyword>
<dbReference type="InterPro" id="IPR050469">
    <property type="entry name" value="Diguanylate_Cyclase"/>
</dbReference>
<dbReference type="NCBIfam" id="TIGR00254">
    <property type="entry name" value="GGDEF"/>
    <property type="match status" value="1"/>
</dbReference>
<dbReference type="SUPFAM" id="SSF55073">
    <property type="entry name" value="Nucleotide cyclase"/>
    <property type="match status" value="1"/>
</dbReference>
<comment type="caution">
    <text evidence="3">The sequence shown here is derived from an EMBL/GenBank/DDBJ whole genome shotgun (WGS) entry which is preliminary data.</text>
</comment>
<evidence type="ECO:0000256" key="1">
    <source>
        <dbReference type="SAM" id="Phobius"/>
    </source>
</evidence>
<keyword evidence="1" id="KW-0812">Transmembrane</keyword>
<evidence type="ECO:0000313" key="4">
    <source>
        <dbReference type="Proteomes" id="UP001158066"/>
    </source>
</evidence>
<dbReference type="PROSITE" id="PS50887">
    <property type="entry name" value="GGDEF"/>
    <property type="match status" value="1"/>
</dbReference>
<sequence length="456" mass="50429">MESVRKAPYLLACVFIATPFAHLMLPYSHIPVSFIILSLMLATADKQAPHITLVIGLVSLAVQTFILHQLKAPVNLIHLGALLGTLALFLVNDQTLQQSIKKYRQKNLEMDMTQASSKLLREMIKRTIDQETSREAADQIVHLLSRHYAFDACTLFLTNQDHQLTVKATTASGDDYEALEAIARGRFEEARHTGKASVYKEGESIAKCLHSVKRGMRDSYFCLIWERKDLTGALLIENKSDKHLNKTVNTGYFKLIVANLRLILKSALNHEQVVRLTMTDALTGAFDETYLNHILTQKTAEYHLAGKSFVIAMVDIDRLGQLNDAHGHAFGDLVLKEVASFIGEHVHMDAKGEMLFRLASDQFVIFFSEVEADTIAIPLENLKNQLANRKISGERGEAVAVTASFGVAEFPGDGSSAGELMANAEAALRKSKADGRNRITHFEALSSSSAIIQAPL</sequence>
<dbReference type="Pfam" id="PF00990">
    <property type="entry name" value="GGDEF"/>
    <property type="match status" value="1"/>
</dbReference>
<organism evidence="3 4">
    <name type="scientific">Anoxynatronum buryatiense</name>
    <dbReference type="NCBI Taxonomy" id="489973"/>
    <lineage>
        <taxon>Bacteria</taxon>
        <taxon>Bacillati</taxon>
        <taxon>Bacillota</taxon>
        <taxon>Clostridia</taxon>
        <taxon>Eubacteriales</taxon>
        <taxon>Clostridiaceae</taxon>
        <taxon>Anoxynatronum</taxon>
    </lineage>
</organism>
<dbReference type="PANTHER" id="PTHR45138">
    <property type="entry name" value="REGULATORY COMPONENTS OF SENSORY TRANSDUCTION SYSTEM"/>
    <property type="match status" value="1"/>
</dbReference>
<dbReference type="GO" id="GO:0052621">
    <property type="term" value="F:diguanylate cyclase activity"/>
    <property type="evidence" value="ECO:0007669"/>
    <property type="project" value="TreeGrafter"/>
</dbReference>